<organism evidence="4">
    <name type="scientific">Triticum aestivum</name>
    <name type="common">Wheat</name>
    <dbReference type="NCBI Taxonomy" id="4565"/>
    <lineage>
        <taxon>Eukaryota</taxon>
        <taxon>Viridiplantae</taxon>
        <taxon>Streptophyta</taxon>
        <taxon>Embryophyta</taxon>
        <taxon>Tracheophyta</taxon>
        <taxon>Spermatophyta</taxon>
        <taxon>Magnoliopsida</taxon>
        <taxon>Liliopsida</taxon>
        <taxon>Poales</taxon>
        <taxon>Poaceae</taxon>
        <taxon>BOP clade</taxon>
        <taxon>Pooideae</taxon>
        <taxon>Triticodae</taxon>
        <taxon>Triticeae</taxon>
        <taxon>Triticinae</taxon>
        <taxon>Triticum</taxon>
    </lineage>
</organism>
<feature type="domain" description="FHA" evidence="3">
    <location>
        <begin position="34"/>
        <end position="91"/>
    </location>
</feature>
<dbReference type="EnsemblPlants" id="TraesCS5D02G291600.1">
    <property type="protein sequence ID" value="TraesCS5D02G291600.1"/>
    <property type="gene ID" value="TraesCS5D02G291600"/>
</dbReference>
<evidence type="ECO:0000256" key="1">
    <source>
        <dbReference type="ARBA" id="ARBA00004123"/>
    </source>
</evidence>
<dbReference type="Gramene" id="TraesKAR5D01G0281180.1">
    <property type="protein sequence ID" value="cds.TraesKAR5D01G0281180.1"/>
    <property type="gene ID" value="TraesKAR5D01G0281180"/>
</dbReference>
<dbReference type="SMART" id="SM00240">
    <property type="entry name" value="FHA"/>
    <property type="match status" value="1"/>
</dbReference>
<dbReference type="Gramene" id="TraesCLE_scaffold_122302_01G000100.1">
    <property type="protein sequence ID" value="TraesCLE_scaffold_122302_01G000100.1"/>
    <property type="gene ID" value="TraesCLE_scaffold_122302_01G000100"/>
</dbReference>
<dbReference type="PROSITE" id="PS50006">
    <property type="entry name" value="FHA_DOMAIN"/>
    <property type="match status" value="1"/>
</dbReference>
<dbReference type="Gramene" id="TraesROB_scaffold_099099_01G000100.1">
    <property type="protein sequence ID" value="TraesROB_scaffold_099099_01G000100.1"/>
    <property type="gene ID" value="TraesROB_scaffold_099099_01G000100"/>
</dbReference>
<evidence type="ECO:0000259" key="3">
    <source>
        <dbReference type="PROSITE" id="PS50006"/>
    </source>
</evidence>
<dbReference type="CDD" id="cd22701">
    <property type="entry name" value="FHA_FKH1-like"/>
    <property type="match status" value="1"/>
</dbReference>
<protein>
    <recommendedName>
        <fullName evidence="3">FHA domain-containing protein</fullName>
    </recommendedName>
</protein>
<dbReference type="OMA" id="EDFKYIM"/>
<dbReference type="AlphaFoldDB" id="A0A3B6MSZ9"/>
<name>A0A3B6MSZ9_WHEAT</name>
<reference evidence="4" key="2">
    <citation type="submission" date="2018-10" db="UniProtKB">
        <authorList>
            <consortium name="EnsemblPlants"/>
        </authorList>
    </citation>
    <scope>IDENTIFICATION</scope>
</reference>
<accession>A0A3B6MSZ9</accession>
<dbReference type="GO" id="GO:0006355">
    <property type="term" value="P:regulation of DNA-templated transcription"/>
    <property type="evidence" value="ECO:0000318"/>
    <property type="project" value="GO_Central"/>
</dbReference>
<dbReference type="SMR" id="A0A3B6MSZ9"/>
<reference evidence="4" key="1">
    <citation type="submission" date="2018-08" db="EMBL/GenBank/DDBJ databases">
        <authorList>
            <person name="Rossello M."/>
        </authorList>
    </citation>
    <scope>NUCLEOTIDE SEQUENCE [LARGE SCALE GENOMIC DNA]</scope>
    <source>
        <strain evidence="4">cv. Chinese Spring</strain>
    </source>
</reference>
<keyword evidence="2" id="KW-0539">Nucleus</keyword>
<dbReference type="SUPFAM" id="SSF49879">
    <property type="entry name" value="SMAD/FHA domain"/>
    <property type="match status" value="1"/>
</dbReference>
<dbReference type="Gramene" id="TraesCS5D02G291600.1">
    <property type="protein sequence ID" value="TraesCS5D02G291600.1"/>
    <property type="gene ID" value="TraesCS5D02G291600"/>
</dbReference>
<evidence type="ECO:0000313" key="5">
    <source>
        <dbReference type="Proteomes" id="UP000019116"/>
    </source>
</evidence>
<comment type="subcellular location">
    <subcellularLocation>
        <location evidence="1">Nucleus</location>
    </subcellularLocation>
</comment>
<dbReference type="InterPro" id="IPR000253">
    <property type="entry name" value="FHA_dom"/>
</dbReference>
<dbReference type="GO" id="GO:0060962">
    <property type="term" value="P:regulation of ribosomal protein gene transcription by RNA polymerase II"/>
    <property type="evidence" value="ECO:0007669"/>
    <property type="project" value="InterPro"/>
</dbReference>
<sequence>MNAAMGSARGDQLEAGFAKLQGEDFKYIMQSYEIIVGRNSKKGKVDLDLNSVGGDRDVSRRHARIFYDFQHRSFALEVLGQHGCYVQRVLHRPGDDPVKLKSQDLIQIGQTQRLFTVPIKMSSAELKIGPINVERGTLSLLRTYAISISLLYCFLSKKLETRMADKDVDNMLEYHLASCVAIMVSIHCDASGRQWMPVEQLHAELTGKFTAIWPYGNAQQYLAPEDGSSTRTAERPWHRLLELLKNHPERFIMSSISRGTITLEFVSLVSLADKFCCPEVDQVTARFVSKK</sequence>
<evidence type="ECO:0000313" key="4">
    <source>
        <dbReference type="EnsemblPlants" id="TraesCS5D02G291600.1"/>
    </source>
</evidence>
<dbReference type="PANTHER" id="PTHR21712:SF29">
    <property type="entry name" value="PRE-RRNA-PROCESSING PROTEIN FHL1"/>
    <property type="match status" value="1"/>
</dbReference>
<dbReference type="FunFam" id="2.60.200.20:FF:000014">
    <property type="entry name" value="FHA domain-containing protein FHA2"/>
    <property type="match status" value="1"/>
</dbReference>
<evidence type="ECO:0000256" key="2">
    <source>
        <dbReference type="ARBA" id="ARBA00023242"/>
    </source>
</evidence>
<dbReference type="GO" id="GO:0005634">
    <property type="term" value="C:nucleus"/>
    <property type="evidence" value="ECO:0000318"/>
    <property type="project" value="GO_Central"/>
</dbReference>
<dbReference type="InterPro" id="IPR045178">
    <property type="entry name" value="Fhl1/FHA1"/>
</dbReference>
<dbReference type="Proteomes" id="UP000019116">
    <property type="component" value="Chromosome 5D"/>
</dbReference>
<dbReference type="GO" id="GO:0043565">
    <property type="term" value="F:sequence-specific DNA binding"/>
    <property type="evidence" value="ECO:0000318"/>
    <property type="project" value="GO_Central"/>
</dbReference>
<dbReference type="Gramene" id="TraesCAD_scaffold_019677_01G000500.1">
    <property type="protein sequence ID" value="TraesCAD_scaffold_019677_01G000500.1"/>
    <property type="gene ID" value="TraesCAD_scaffold_019677_01G000500"/>
</dbReference>
<dbReference type="OrthoDB" id="691130at2759"/>
<dbReference type="Gramene" id="TraesCS5D03G0664200.1">
    <property type="protein sequence ID" value="TraesCS5D03G0664200.1.CDS"/>
    <property type="gene ID" value="TraesCS5D03G0664200"/>
</dbReference>
<dbReference type="STRING" id="4565.A0A3B6MSZ9"/>
<keyword evidence="5" id="KW-1185">Reference proteome</keyword>
<dbReference type="Gramene" id="TraesWEE_scaffold_084070_01G000100.1">
    <property type="protein sequence ID" value="TraesWEE_scaffold_084070_01G000100.1"/>
    <property type="gene ID" value="TraesWEE_scaffold_084070_01G000100"/>
</dbReference>
<dbReference type="Gene3D" id="2.60.200.20">
    <property type="match status" value="1"/>
</dbReference>
<proteinExistence type="predicted"/>
<dbReference type="PANTHER" id="PTHR21712">
    <property type="entry name" value="PRE-RRNA-PROCESSING PROTEIN FHL1"/>
    <property type="match status" value="1"/>
</dbReference>
<dbReference type="InterPro" id="IPR008984">
    <property type="entry name" value="SMAD_FHA_dom_sf"/>
</dbReference>
<dbReference type="Pfam" id="PF00498">
    <property type="entry name" value="FHA"/>
    <property type="match status" value="1"/>
</dbReference>